<proteinExistence type="predicted"/>
<dbReference type="Gene3D" id="3.90.226.10">
    <property type="entry name" value="2-enoyl-CoA Hydratase, Chain A, domain 1"/>
    <property type="match status" value="1"/>
</dbReference>
<dbReference type="PANTHER" id="PTHR37049:SF4">
    <property type="entry name" value="RHODANESE DOMAIN-CONTAINING PROTEIN"/>
    <property type="match status" value="1"/>
</dbReference>
<dbReference type="SUPFAM" id="SSF52096">
    <property type="entry name" value="ClpP/crotonase"/>
    <property type="match status" value="1"/>
</dbReference>
<dbReference type="AlphaFoldDB" id="A0A067S9A9"/>
<name>A0A067S9A9_GALM3</name>
<sequence>MVFLPNVRGFLLFASFLAVRASGDNGLEERAADPCAAIGGQKWVAPKALRDCFTSVKVDPVIKNNIIQVIGKTLAFHTSVNYEFKAPQPFTADVHEDLLGDLARIQKQSYPSDYDLHIDFSRTLKRLNDGHCVWVNSCYVSLFLNFLPTPLALLTDADGTQNVHIAPEAFQVASAEFADEIQFWQDALPGNNQLSGAKVLLINGQDPFVAVNANAQIAGSFQALGTRQNGFFSSYSRSTTGWNYIMGNFAQQALPLSDSVILTIVRTGHIIPETVVLPYRARIGAATQNFTSTASWRANSCVAVDGTNGVDAYATSSTSSTTNTPLIKFQQQPAVPAQVARKQPLNVILDTSPLTDVLLPPTLLPTLPAINGSRSVSQFYMLKDGKTGVMALGSFSDSNFNTFLLGMLQGLLSLKSLGATQLIVDVSNNGGGFICAAHWLHRIIVGPKSTTVPKSGLDTKARNGPLAQLIVKQIVNNNADPQNFLLYNPINWANATDVFFAPGTDWLQPPVLTTINGRADSFSQRLGEECAASGFPTAPPATALFDGKKVVVVSNGRCASSCSLFSITMNKEEGSKTVVLGGKKDVQQQYCGTVGGQSTDFSTIDTEVKTTHLKNNSLAPPDLQALSIRLVNGVQGITWRLGFGVNDPTQPEEWQSRPADLNLPITSDIVNNPVAIWEVVAKKLLS</sequence>
<reference evidence="3" key="1">
    <citation type="journal article" date="2014" name="Proc. Natl. Acad. Sci. U.S.A.">
        <title>Extensive sampling of basidiomycete genomes demonstrates inadequacy of the white-rot/brown-rot paradigm for wood decay fungi.</title>
        <authorList>
            <person name="Riley R."/>
            <person name="Salamov A.A."/>
            <person name="Brown D.W."/>
            <person name="Nagy L.G."/>
            <person name="Floudas D."/>
            <person name="Held B.W."/>
            <person name="Levasseur A."/>
            <person name="Lombard V."/>
            <person name="Morin E."/>
            <person name="Otillar R."/>
            <person name="Lindquist E.A."/>
            <person name="Sun H."/>
            <person name="LaButti K.M."/>
            <person name="Schmutz J."/>
            <person name="Jabbour D."/>
            <person name="Luo H."/>
            <person name="Baker S.E."/>
            <person name="Pisabarro A.G."/>
            <person name="Walton J.D."/>
            <person name="Blanchette R.A."/>
            <person name="Henrissat B."/>
            <person name="Martin F."/>
            <person name="Cullen D."/>
            <person name="Hibbett D.S."/>
            <person name="Grigoriev I.V."/>
        </authorList>
    </citation>
    <scope>NUCLEOTIDE SEQUENCE [LARGE SCALE GENOMIC DNA]</scope>
    <source>
        <strain evidence="3">CBS 339.88</strain>
    </source>
</reference>
<dbReference type="PANTHER" id="PTHR37049">
    <property type="entry name" value="PEPTIDASE S41 FAMILY PROTEIN"/>
    <property type="match status" value="1"/>
</dbReference>
<evidence type="ECO:0000313" key="3">
    <source>
        <dbReference type="Proteomes" id="UP000027222"/>
    </source>
</evidence>
<accession>A0A067S9A9</accession>
<evidence type="ECO:0000256" key="1">
    <source>
        <dbReference type="SAM" id="SignalP"/>
    </source>
</evidence>
<dbReference type="GO" id="GO:0006508">
    <property type="term" value="P:proteolysis"/>
    <property type="evidence" value="ECO:0007669"/>
    <property type="project" value="InterPro"/>
</dbReference>
<feature type="chain" id="PRO_5001645538" evidence="1">
    <location>
        <begin position="24"/>
        <end position="686"/>
    </location>
</feature>
<dbReference type="HOGENOM" id="CLU_019851_0_0_1"/>
<dbReference type="STRING" id="685588.A0A067S9A9"/>
<gene>
    <name evidence="2" type="ORF">GALMADRAFT_80605</name>
</gene>
<evidence type="ECO:0000313" key="2">
    <source>
        <dbReference type="EMBL" id="KDR66532.1"/>
    </source>
</evidence>
<protein>
    <submittedName>
        <fullName evidence="2">Uncharacterized protein</fullName>
    </submittedName>
</protein>
<keyword evidence="1" id="KW-0732">Signal</keyword>
<dbReference type="GO" id="GO:0008236">
    <property type="term" value="F:serine-type peptidase activity"/>
    <property type="evidence" value="ECO:0007669"/>
    <property type="project" value="InterPro"/>
</dbReference>
<keyword evidence="3" id="KW-1185">Reference proteome</keyword>
<organism evidence="2 3">
    <name type="scientific">Galerina marginata (strain CBS 339.88)</name>
    <dbReference type="NCBI Taxonomy" id="685588"/>
    <lineage>
        <taxon>Eukaryota</taxon>
        <taxon>Fungi</taxon>
        <taxon>Dikarya</taxon>
        <taxon>Basidiomycota</taxon>
        <taxon>Agaricomycotina</taxon>
        <taxon>Agaricomycetes</taxon>
        <taxon>Agaricomycetidae</taxon>
        <taxon>Agaricales</taxon>
        <taxon>Agaricineae</taxon>
        <taxon>Strophariaceae</taxon>
        <taxon>Galerina</taxon>
    </lineage>
</organism>
<dbReference type="EMBL" id="KL142422">
    <property type="protein sequence ID" value="KDR66532.1"/>
    <property type="molecule type" value="Genomic_DNA"/>
</dbReference>
<dbReference type="InterPro" id="IPR029045">
    <property type="entry name" value="ClpP/crotonase-like_dom_sf"/>
</dbReference>
<dbReference type="OrthoDB" id="27214at2759"/>
<feature type="signal peptide" evidence="1">
    <location>
        <begin position="1"/>
        <end position="23"/>
    </location>
</feature>
<dbReference type="Proteomes" id="UP000027222">
    <property type="component" value="Unassembled WGS sequence"/>
</dbReference>
<dbReference type="InterPro" id="IPR052766">
    <property type="entry name" value="S41A_metabolite_peptidase"/>
</dbReference>